<dbReference type="EMBL" id="JACCHL010000001">
    <property type="protein sequence ID" value="NYH54015.1"/>
    <property type="molecule type" value="Genomic_DNA"/>
</dbReference>
<dbReference type="InterPro" id="IPR029063">
    <property type="entry name" value="SAM-dependent_MTases_sf"/>
</dbReference>
<dbReference type="GO" id="GO:0032259">
    <property type="term" value="P:methylation"/>
    <property type="evidence" value="ECO:0007669"/>
    <property type="project" value="UniProtKB-KW"/>
</dbReference>
<dbReference type="PANTHER" id="PTHR33841:SF1">
    <property type="entry name" value="DNA METHYLTRANSFERASE A"/>
    <property type="match status" value="1"/>
</dbReference>
<dbReference type="Gene3D" id="3.40.50.150">
    <property type="entry name" value="Vaccinia Virus protein VP39"/>
    <property type="match status" value="2"/>
</dbReference>
<dbReference type="InterPro" id="IPR002052">
    <property type="entry name" value="DNA_methylase_N6_adenine_CS"/>
</dbReference>
<dbReference type="InterPro" id="IPR046820">
    <property type="entry name" value="MmeI_TRD"/>
</dbReference>
<evidence type="ECO:0000256" key="5">
    <source>
        <dbReference type="ARBA" id="ARBA00047942"/>
    </source>
</evidence>
<evidence type="ECO:0000256" key="3">
    <source>
        <dbReference type="ARBA" id="ARBA00022679"/>
    </source>
</evidence>
<dbReference type="GO" id="GO:0006304">
    <property type="term" value="P:DNA modification"/>
    <property type="evidence" value="ECO:0007669"/>
    <property type="project" value="InterPro"/>
</dbReference>
<dbReference type="PANTHER" id="PTHR33841">
    <property type="entry name" value="DNA METHYLTRANSFERASE YEEA-RELATED"/>
    <property type="match status" value="1"/>
</dbReference>
<dbReference type="SUPFAM" id="SSF53335">
    <property type="entry name" value="S-adenosyl-L-methionine-dependent methyltransferases"/>
    <property type="match status" value="1"/>
</dbReference>
<dbReference type="PROSITE" id="PS00092">
    <property type="entry name" value="N6_MTASE"/>
    <property type="match status" value="1"/>
</dbReference>
<dbReference type="EC" id="2.1.1.72" evidence="1"/>
<keyword evidence="2" id="KW-0489">Methyltransferase</keyword>
<dbReference type="GO" id="GO:0003676">
    <property type="term" value="F:nucleic acid binding"/>
    <property type="evidence" value="ECO:0007669"/>
    <property type="project" value="InterPro"/>
</dbReference>
<feature type="compositionally biased region" description="Basic residues" evidence="7">
    <location>
        <begin position="1336"/>
        <end position="1345"/>
    </location>
</feature>
<dbReference type="Pfam" id="PF20466">
    <property type="entry name" value="MmeI_TRD"/>
    <property type="match status" value="1"/>
</dbReference>
<evidence type="ECO:0000256" key="7">
    <source>
        <dbReference type="SAM" id="MobiDB-lite"/>
    </source>
</evidence>
<evidence type="ECO:0000256" key="4">
    <source>
        <dbReference type="ARBA" id="ARBA00022691"/>
    </source>
</evidence>
<feature type="region of interest" description="Disordered" evidence="7">
    <location>
        <begin position="1329"/>
        <end position="1366"/>
    </location>
</feature>
<reference evidence="10 11" key="1">
    <citation type="submission" date="2020-07" db="EMBL/GenBank/DDBJ databases">
        <title>Sequencing the genomes of 1000 actinobacteria strains.</title>
        <authorList>
            <person name="Klenk H.-P."/>
        </authorList>
    </citation>
    <scope>NUCLEOTIDE SEQUENCE [LARGE SCALE GENOMIC DNA]</scope>
    <source>
        <strain evidence="10 11">DSM 45278</strain>
    </source>
</reference>
<dbReference type="GO" id="GO:0009007">
    <property type="term" value="F:site-specific DNA-methyltransferase (adenine-specific) activity"/>
    <property type="evidence" value="ECO:0007669"/>
    <property type="project" value="UniProtKB-EC"/>
</dbReference>
<dbReference type="InterPro" id="IPR050953">
    <property type="entry name" value="N4_N6_ade-DNA_methylase"/>
</dbReference>
<comment type="caution">
    <text evidence="10">The sequence shown here is derived from an EMBL/GenBank/DDBJ whole genome shotgun (WGS) entry which is preliminary data.</text>
</comment>
<feature type="compositionally biased region" description="Acidic residues" evidence="7">
    <location>
        <begin position="632"/>
        <end position="641"/>
    </location>
</feature>
<accession>A0A7Z0BLC0</accession>
<proteinExistence type="predicted"/>
<feature type="domain" description="Type II methyltransferase M.TaqI-like" evidence="8">
    <location>
        <begin position="658"/>
        <end position="950"/>
    </location>
</feature>
<comment type="catalytic activity">
    <reaction evidence="5">
        <text>a 2'-deoxyadenosine in DNA + S-adenosyl-L-methionine = an N(6)-methyl-2'-deoxyadenosine in DNA + S-adenosyl-L-homocysteine + H(+)</text>
        <dbReference type="Rhea" id="RHEA:15197"/>
        <dbReference type="Rhea" id="RHEA-COMP:12418"/>
        <dbReference type="Rhea" id="RHEA-COMP:12419"/>
        <dbReference type="ChEBI" id="CHEBI:15378"/>
        <dbReference type="ChEBI" id="CHEBI:57856"/>
        <dbReference type="ChEBI" id="CHEBI:59789"/>
        <dbReference type="ChEBI" id="CHEBI:90615"/>
        <dbReference type="ChEBI" id="CHEBI:90616"/>
        <dbReference type="EC" id="2.1.1.72"/>
    </reaction>
</comment>
<keyword evidence="6" id="KW-0175">Coiled coil</keyword>
<protein>
    <recommendedName>
        <fullName evidence="1">site-specific DNA-methyltransferase (adenine-specific)</fullName>
        <ecNumber evidence="1">2.1.1.72</ecNumber>
    </recommendedName>
</protein>
<dbReference type="Proteomes" id="UP000584931">
    <property type="component" value="Unassembled WGS sequence"/>
</dbReference>
<evidence type="ECO:0000256" key="1">
    <source>
        <dbReference type="ARBA" id="ARBA00011900"/>
    </source>
</evidence>
<gene>
    <name evidence="10" type="ORF">HNR06_003604</name>
</gene>
<sequence length="1366" mass="153901">MPGPRRRRAPSIRPAEQHTEWLGLLSPDGPFLSAEVLLEAFPDGLPAVDTEVRRTLRQGWHELDRERTGALVPAWIELVLGKLLGWDEGQRAQPAAEGARMAPEFALFGPGPSGREERLHFYRLPLGTEPARSQSGRPSPVETAAARCRESGVPLALVTDGQYWALVHALPGKPTSVGVFDADLWGEEPLLLQAFAALLESQRVRLPARDRGGELTNAAAALFERTFDKQSDLTEDLGNQVLRAVELLVAEIARLDRESSGRFLEHVGEREIYKGALTVLMRLVFLLYAEEQRLLPTDDLYADHYSVSRLHDQLTVDRDQLGEEVVDRRAAAWPRLLALFNGIHRGSEHPDLRLPPYGGTLFDPETYEWLEGFAIADRVVFEVLDALVMLKPKTRKGTPTRISYKGLGVEDIGHVYEGLLEFSVRKTQGPYVGLQGKAEPELPLWEVEEAYSEGEEVFLDWLQDETKATRTQLKKMLAAKPGPEERSRLHSAWDSDAELTERTLPFWGLLRTDLRDDPTVFPDRSVVFTRVGERRKTGTHYTPRELAEKVVRYTLEPLVYQPGPADGAPESEWRVKPADELLKLKVVDPAAGSGAFLVAATRYLGERLVEAWDRDGLPEELRRGGGDISGEAGEEQDEGSAELEDVRLYAKRRVAASCVYGVDRDDMAVELAKLSMWLETLARDKPFSFLDHALKSGDSLVGLVNEEQVRAFHTDPEEGRAINARLSGDVEEYIGRVLGEVTELRREIESLPPVNDPEEVRQKTKLNKQANKRLTQLRLACDGVVAAALAAERYAELDLEDYEKKLQDAEDKKYNWQDAYNRLLTFLSDEFLELLDEDAYDFYKEEATRSKIRDWLRDDREQPIKPMHWAIEFPEVMGNGGFDAVVGNPPFIGGQNLTESIGRDVREYLVVDIAGGKRGSADLCSYFLLRNLDLAPKGRTGIIAINTIAQGGTREVGLDQVVDRGWSIYRAVKSQEWLGSANVHVSLVWAGHVEEQEQVFLSDAAVPWITPYLDAKSRVSGNPISLVANAEKSFQGSNVLGEGFVLEPERAKELIRKNPKNREVLFPYLIGKDINSRPDCSPSRWVINFGAMSEEEARDYPEPFEIVEREVKPVRMKNNRKVYRDYWWQYGEKRPAMMEAIAGLDRVLVIARVSDTGVPLLVQTGQVFNEKIVVFATGESGMLALLSSLIHNVWARKYSSTRTSDLQYTPSKCFETFPMPPLTRRMAELGEQLDDFRWNVMQKNQLGLTPLYGKVHDPACEESDILQLRGLHSQIDEAVKEAYGWTDLELGIGFYETPKGVRLTVSPMVRVEILDRLLELNFDRHEEEKRKGIWPPKKKSRKTANTKKVATPVMQDGLFPPEGTLF</sequence>
<dbReference type="RefSeq" id="WP_179810700.1">
    <property type="nucleotide sequence ID" value="NZ_JACCHL010000001.1"/>
</dbReference>
<dbReference type="PRINTS" id="PR00507">
    <property type="entry name" value="N12N6MTFRASE"/>
</dbReference>
<evidence type="ECO:0000259" key="8">
    <source>
        <dbReference type="Pfam" id="PF07669"/>
    </source>
</evidence>
<evidence type="ECO:0000313" key="11">
    <source>
        <dbReference type="Proteomes" id="UP000584931"/>
    </source>
</evidence>
<feature type="coiled-coil region" evidence="6">
    <location>
        <begin position="792"/>
        <end position="819"/>
    </location>
</feature>
<dbReference type="InterPro" id="IPR011639">
    <property type="entry name" value="MethylTrfase_TaqI-like_dom"/>
</dbReference>
<evidence type="ECO:0000313" key="10">
    <source>
        <dbReference type="EMBL" id="NYH54015.1"/>
    </source>
</evidence>
<evidence type="ECO:0000256" key="2">
    <source>
        <dbReference type="ARBA" id="ARBA00022603"/>
    </source>
</evidence>
<organism evidence="10 11">
    <name type="scientific">Nocardiopsis sinuspersici</name>
    <dbReference type="NCBI Taxonomy" id="501010"/>
    <lineage>
        <taxon>Bacteria</taxon>
        <taxon>Bacillati</taxon>
        <taxon>Actinomycetota</taxon>
        <taxon>Actinomycetes</taxon>
        <taxon>Streptosporangiales</taxon>
        <taxon>Nocardiopsidaceae</taxon>
        <taxon>Nocardiopsis</taxon>
    </lineage>
</organism>
<feature type="region of interest" description="Disordered" evidence="7">
    <location>
        <begin position="620"/>
        <end position="641"/>
    </location>
</feature>
<dbReference type="Pfam" id="PF07669">
    <property type="entry name" value="Eco57I"/>
    <property type="match status" value="1"/>
</dbReference>
<evidence type="ECO:0000256" key="6">
    <source>
        <dbReference type="SAM" id="Coils"/>
    </source>
</evidence>
<name>A0A7Z0BLC0_9ACTN</name>
<evidence type="ECO:0000259" key="9">
    <source>
        <dbReference type="Pfam" id="PF20466"/>
    </source>
</evidence>
<feature type="domain" description="MmeI-like target recognition" evidence="9">
    <location>
        <begin position="1040"/>
        <end position="1222"/>
    </location>
</feature>
<keyword evidence="4" id="KW-0949">S-adenosyl-L-methionine</keyword>
<keyword evidence="3" id="KW-0808">Transferase</keyword>